<dbReference type="OrthoDB" id="327621at2"/>
<dbReference type="AlphaFoldDB" id="A0A7K1GPC4"/>
<dbReference type="RefSeq" id="WP_155036581.1">
    <property type="nucleotide sequence ID" value="NZ_JBHTIG010000051.1"/>
</dbReference>
<evidence type="ECO:0000313" key="4">
    <source>
        <dbReference type="Proteomes" id="UP000488936"/>
    </source>
</evidence>
<feature type="transmembrane region" description="Helical" evidence="1">
    <location>
        <begin position="247"/>
        <end position="264"/>
    </location>
</feature>
<evidence type="ECO:0000313" key="3">
    <source>
        <dbReference type="EMBL" id="MTH30600.1"/>
    </source>
</evidence>
<dbReference type="Pfam" id="PF09925">
    <property type="entry name" value="DUF2157"/>
    <property type="match status" value="1"/>
</dbReference>
<feature type="transmembrane region" description="Helical" evidence="1">
    <location>
        <begin position="132"/>
        <end position="149"/>
    </location>
</feature>
<accession>A0A7K1GPC4</accession>
<protein>
    <submittedName>
        <fullName evidence="3">DUF2157 domain-containing protein</fullName>
    </submittedName>
</protein>
<feature type="transmembrane region" description="Helical" evidence="1">
    <location>
        <begin position="156"/>
        <end position="175"/>
    </location>
</feature>
<feature type="transmembrane region" description="Helical" evidence="1">
    <location>
        <begin position="213"/>
        <end position="235"/>
    </location>
</feature>
<keyword evidence="1" id="KW-0472">Membrane</keyword>
<keyword evidence="4" id="KW-1185">Reference proteome</keyword>
<keyword evidence="1" id="KW-0812">Transmembrane</keyword>
<feature type="transmembrane region" description="Helical" evidence="1">
    <location>
        <begin position="271"/>
        <end position="293"/>
    </location>
</feature>
<keyword evidence="1" id="KW-1133">Transmembrane helix</keyword>
<feature type="transmembrane region" description="Helical" evidence="1">
    <location>
        <begin position="299"/>
        <end position="319"/>
    </location>
</feature>
<comment type="caution">
    <text evidence="3">The sequence shown here is derived from an EMBL/GenBank/DDBJ whole genome shotgun (WGS) entry which is preliminary data.</text>
</comment>
<sequence>MKSIFDDKIDKQDLYLLKQHSAIDQDQLQEITNKESYAGLGDWKRFIKYFILLMGSGLLISGIVFFFAYNWNDLPAFAKFAIVLLLIGVCVVVSVTNRLSSLLRKVGLLSASVLIGVLMAVFGQVYQTGANAYDLFLSWTVAITAWTLVSKSSMQWLFQIFLVNLTIYLYLDQVIVDYSFFSVMALVLVINVVLFGLPYWLSRYQNYTMAEYYKGVMALFCSAIAVFIISARIFVSYNADAGELNGQVIGILLSIVWLVGCYLISLKNKDIILFSYTGLSVATIGLMFLIRAFEIDGLAFLLYAIYVLAVTFGLIKLIMNKHKRWNHEAE</sequence>
<gene>
    <name evidence="3" type="ORF">GJV77_11900</name>
</gene>
<organism evidence="3 4">
    <name type="scientific">Myroides pelagicus</name>
    <dbReference type="NCBI Taxonomy" id="270914"/>
    <lineage>
        <taxon>Bacteria</taxon>
        <taxon>Pseudomonadati</taxon>
        <taxon>Bacteroidota</taxon>
        <taxon>Flavobacteriia</taxon>
        <taxon>Flavobacteriales</taxon>
        <taxon>Flavobacteriaceae</taxon>
        <taxon>Myroides</taxon>
    </lineage>
</organism>
<feature type="transmembrane region" description="Helical" evidence="1">
    <location>
        <begin position="77"/>
        <end position="95"/>
    </location>
</feature>
<dbReference type="Proteomes" id="UP000488936">
    <property type="component" value="Unassembled WGS sequence"/>
</dbReference>
<feature type="transmembrane region" description="Helical" evidence="1">
    <location>
        <begin position="107"/>
        <end position="126"/>
    </location>
</feature>
<name>A0A7K1GPC4_9FLAO</name>
<feature type="transmembrane region" description="Helical" evidence="1">
    <location>
        <begin position="49"/>
        <end position="71"/>
    </location>
</feature>
<reference evidence="3 4" key="1">
    <citation type="journal article" date="2006" name="Int. J. Syst. Evol. Microbiol.">
        <title>Myroides pelagicus sp. nov., isolated from seawater in Thailand.</title>
        <authorList>
            <person name="Yoon J."/>
            <person name="Maneerat S."/>
            <person name="Kawai F."/>
            <person name="Yokota A."/>
        </authorList>
    </citation>
    <scope>NUCLEOTIDE SEQUENCE [LARGE SCALE GENOMIC DNA]</scope>
    <source>
        <strain evidence="3 4">SM1T</strain>
    </source>
</reference>
<evidence type="ECO:0000259" key="2">
    <source>
        <dbReference type="Pfam" id="PF09925"/>
    </source>
</evidence>
<dbReference type="InterPro" id="IPR018677">
    <property type="entry name" value="DUF2157"/>
</dbReference>
<feature type="domain" description="DUF2157" evidence="2">
    <location>
        <begin position="19"/>
        <end position="156"/>
    </location>
</feature>
<proteinExistence type="predicted"/>
<feature type="transmembrane region" description="Helical" evidence="1">
    <location>
        <begin position="181"/>
        <end position="201"/>
    </location>
</feature>
<evidence type="ECO:0000256" key="1">
    <source>
        <dbReference type="SAM" id="Phobius"/>
    </source>
</evidence>
<dbReference type="EMBL" id="WMJY01000032">
    <property type="protein sequence ID" value="MTH30600.1"/>
    <property type="molecule type" value="Genomic_DNA"/>
</dbReference>